<keyword evidence="3" id="KW-1185">Reference proteome</keyword>
<organism evidence="2 3">
    <name type="scientific">Polyangium sorediatum</name>
    <dbReference type="NCBI Taxonomy" id="889274"/>
    <lineage>
        <taxon>Bacteria</taxon>
        <taxon>Pseudomonadati</taxon>
        <taxon>Myxococcota</taxon>
        <taxon>Polyangia</taxon>
        <taxon>Polyangiales</taxon>
        <taxon>Polyangiaceae</taxon>
        <taxon>Polyangium</taxon>
    </lineage>
</organism>
<feature type="domain" description="H-type lectin" evidence="1">
    <location>
        <begin position="43"/>
        <end position="109"/>
    </location>
</feature>
<protein>
    <submittedName>
        <fullName evidence="2">H-type lectin domain-containing protein</fullName>
    </submittedName>
</protein>
<proteinExistence type="predicted"/>
<name>A0ABT6NSU2_9BACT</name>
<dbReference type="Gene3D" id="2.60.40.2080">
    <property type="match status" value="1"/>
</dbReference>
<sequence>MLLGAPTYAEATTIQSGTIPNNYTVNAGAWALYTENGLRTFVQHINFSAVFATAPTVIVSISGLDSATTPTSVRLGVEALNVTPSGFDLRYGTWADSVVYGATVSWVAYSP</sequence>
<accession>A0ABT6NSU2</accession>
<dbReference type="Pfam" id="PF09458">
    <property type="entry name" value="H_lectin"/>
    <property type="match status" value="1"/>
</dbReference>
<dbReference type="EMBL" id="JARZHI010000014">
    <property type="protein sequence ID" value="MDI1431410.1"/>
    <property type="molecule type" value="Genomic_DNA"/>
</dbReference>
<dbReference type="PANTHER" id="PTHR46938">
    <property type="entry name" value="DISCOIDIN-1 SUBUNIT A-RELATED-RELATED"/>
    <property type="match status" value="1"/>
</dbReference>
<dbReference type="SUPFAM" id="SSF141086">
    <property type="entry name" value="Agglutinin HPA-like"/>
    <property type="match status" value="1"/>
</dbReference>
<dbReference type="InterPro" id="IPR052487">
    <property type="entry name" value="Galactose-binding_lectin"/>
</dbReference>
<reference evidence="2 3" key="1">
    <citation type="submission" date="2023-04" db="EMBL/GenBank/DDBJ databases">
        <title>The genome sequence of Polyangium sorediatum DSM14670.</title>
        <authorList>
            <person name="Zhang X."/>
        </authorList>
    </citation>
    <scope>NUCLEOTIDE SEQUENCE [LARGE SCALE GENOMIC DNA]</scope>
    <source>
        <strain evidence="2 3">DSM 14670</strain>
    </source>
</reference>
<evidence type="ECO:0000313" key="2">
    <source>
        <dbReference type="EMBL" id="MDI1431410.1"/>
    </source>
</evidence>
<gene>
    <name evidence="2" type="ORF">QHF89_18090</name>
</gene>
<dbReference type="Proteomes" id="UP001160301">
    <property type="component" value="Unassembled WGS sequence"/>
</dbReference>
<comment type="caution">
    <text evidence="2">The sequence shown here is derived from an EMBL/GenBank/DDBJ whole genome shotgun (WGS) entry which is preliminary data.</text>
</comment>
<evidence type="ECO:0000259" key="1">
    <source>
        <dbReference type="Pfam" id="PF09458"/>
    </source>
</evidence>
<dbReference type="InterPro" id="IPR037221">
    <property type="entry name" value="H-type_lectin_dom_sf"/>
</dbReference>
<dbReference type="InterPro" id="IPR019019">
    <property type="entry name" value="H-type_lectin_domain"/>
</dbReference>
<evidence type="ECO:0000313" key="3">
    <source>
        <dbReference type="Proteomes" id="UP001160301"/>
    </source>
</evidence>